<proteinExistence type="predicted"/>
<reference evidence="2 3" key="1">
    <citation type="journal article" date="2014" name="Proc. Natl. Acad. Sci. U.S.A.">
        <title>Functional characterization of flavobacteria rhodopsins reveals a unique class of light-driven chloride pump in bacteria.</title>
        <authorList>
            <person name="Yoshizawa S."/>
            <person name="Kumagai Y."/>
            <person name="Kim H."/>
            <person name="Ogura Y."/>
            <person name="Hayashi T."/>
            <person name="Iwasaki W."/>
            <person name="DeLong E.F."/>
            <person name="Kogure K."/>
        </authorList>
    </citation>
    <scope>NUCLEOTIDE SEQUENCE [LARGE SCALE GENOMIC DNA]</scope>
    <source>
        <strain evidence="2 3">S1-08</strain>
    </source>
</reference>
<keyword evidence="1" id="KW-0732">Signal</keyword>
<dbReference type="EMBL" id="AP014548">
    <property type="protein sequence ID" value="BAO56380.1"/>
    <property type="molecule type" value="Genomic_DNA"/>
</dbReference>
<sequence length="194" mass="20174">MRILSTLLLCAVLFTACSVEENSEPIPQQIDFNINSSAFGAKSTSPTAVLCQSTDLIAGQTEVVGTVEVYVDGTVVSIVYTTIPGWNLDETHMSVGNCTGDIPTTGSGNPKVGHFEYSANHSDGTTVVTYTADSTNLPAETCVAAHAVVSSTAGANETAWGHGPGFPGRSWATFMQIDMTACGGSTPPPPVDER</sequence>
<keyword evidence="3" id="KW-1185">Reference proteome</keyword>
<accession>W8VSP2</accession>
<dbReference type="RefSeq" id="WP_041496866.1">
    <property type="nucleotide sequence ID" value="NZ_AP014548.1"/>
</dbReference>
<feature type="signal peptide" evidence="1">
    <location>
        <begin position="1"/>
        <end position="18"/>
    </location>
</feature>
<dbReference type="AlphaFoldDB" id="W8VSP2"/>
<evidence type="ECO:0000256" key="1">
    <source>
        <dbReference type="SAM" id="SignalP"/>
    </source>
</evidence>
<dbReference type="KEGG" id="nmf:NMS_2371"/>
<protein>
    <submittedName>
        <fullName evidence="2">Uncharacterized protein</fullName>
    </submittedName>
</protein>
<dbReference type="Proteomes" id="UP000031760">
    <property type="component" value="Chromosome"/>
</dbReference>
<evidence type="ECO:0000313" key="2">
    <source>
        <dbReference type="EMBL" id="BAO56380.1"/>
    </source>
</evidence>
<dbReference type="PROSITE" id="PS51257">
    <property type="entry name" value="PROKAR_LIPOPROTEIN"/>
    <property type="match status" value="1"/>
</dbReference>
<dbReference type="OrthoDB" id="1434951at2"/>
<name>W8VSP2_9FLAO</name>
<gene>
    <name evidence="2" type="ORF">NMS_2371</name>
</gene>
<dbReference type="STRING" id="1454201.NMS_2371"/>
<evidence type="ECO:0000313" key="3">
    <source>
        <dbReference type="Proteomes" id="UP000031760"/>
    </source>
</evidence>
<organism evidence="2 3">
    <name type="scientific">Nonlabens marinus S1-08</name>
    <dbReference type="NCBI Taxonomy" id="1454201"/>
    <lineage>
        <taxon>Bacteria</taxon>
        <taxon>Pseudomonadati</taxon>
        <taxon>Bacteroidota</taxon>
        <taxon>Flavobacteriia</taxon>
        <taxon>Flavobacteriales</taxon>
        <taxon>Flavobacteriaceae</taxon>
        <taxon>Nonlabens</taxon>
    </lineage>
</organism>
<dbReference type="HOGENOM" id="CLU_1401222_0_0_10"/>
<feature type="chain" id="PRO_5004913953" evidence="1">
    <location>
        <begin position="19"/>
        <end position="194"/>
    </location>
</feature>